<evidence type="ECO:0000313" key="2">
    <source>
        <dbReference type="WBParaSite" id="RSKR_0000757000.1"/>
    </source>
</evidence>
<dbReference type="Proteomes" id="UP000095286">
    <property type="component" value="Unplaced"/>
</dbReference>
<name>A0AC35U542_9BILA</name>
<accession>A0AC35U542</accession>
<evidence type="ECO:0000313" key="1">
    <source>
        <dbReference type="Proteomes" id="UP000095286"/>
    </source>
</evidence>
<dbReference type="WBParaSite" id="RSKR_0000757000.1">
    <property type="protein sequence ID" value="RSKR_0000757000.1"/>
    <property type="gene ID" value="RSKR_0000757000"/>
</dbReference>
<organism evidence="1 2">
    <name type="scientific">Rhabditophanes sp. KR3021</name>
    <dbReference type="NCBI Taxonomy" id="114890"/>
    <lineage>
        <taxon>Eukaryota</taxon>
        <taxon>Metazoa</taxon>
        <taxon>Ecdysozoa</taxon>
        <taxon>Nematoda</taxon>
        <taxon>Chromadorea</taxon>
        <taxon>Rhabditida</taxon>
        <taxon>Tylenchina</taxon>
        <taxon>Panagrolaimomorpha</taxon>
        <taxon>Strongyloidoidea</taxon>
        <taxon>Alloionematidae</taxon>
        <taxon>Rhabditophanes</taxon>
    </lineage>
</organism>
<sequence length="269" mass="30220">MIEHIDNSVVVIRRLSREQCEAKPCLNGGTCIPGKIGCSCAKGWMGKFCHRRCRNIYQSCDRWAMEEKCEIVRSQTNFFDLNCGVSCKTCIPDPAIKLTAIALPPALEPLQFIVGRWFSQASKGLRYPTDMYNGSYEETIDFMPAEVPMFGPPSLNMTSTCQAGDDVRITYGFLTLRPNSNPVEGALLSSSNEGLNMVELGSLTNNALTLNITYMQVHPTMDSQILPLGGTRRFKRIGQHLEMTVAKLFGNTKVVQFKKMFRKMRNYPH</sequence>
<protein>
    <submittedName>
        <fullName evidence="2">EGF-like domain-containing protein</fullName>
    </submittedName>
</protein>
<reference evidence="2" key="1">
    <citation type="submission" date="2016-11" db="UniProtKB">
        <authorList>
            <consortium name="WormBaseParasite"/>
        </authorList>
    </citation>
    <scope>IDENTIFICATION</scope>
    <source>
        <strain evidence="2">KR3021</strain>
    </source>
</reference>
<proteinExistence type="predicted"/>